<comment type="subcellular location">
    <subcellularLocation>
        <location evidence="1">Nucleus</location>
    </subcellularLocation>
</comment>
<dbReference type="InterPro" id="IPR036236">
    <property type="entry name" value="Znf_C2H2_sf"/>
</dbReference>
<dbReference type="GO" id="GO:0005634">
    <property type="term" value="C:nucleus"/>
    <property type="evidence" value="ECO:0007669"/>
    <property type="project" value="UniProtKB-SubCell"/>
</dbReference>
<dbReference type="Gene3D" id="3.30.160.60">
    <property type="entry name" value="Classic Zinc Finger"/>
    <property type="match status" value="1"/>
</dbReference>
<reference evidence="9 10" key="1">
    <citation type="journal article" date="2019" name="Sci. Rep.">
        <title>Comparative genomics of chytrid fungi reveal insights into the obligate biotrophic and pathogenic lifestyle of Synchytrium endobioticum.</title>
        <authorList>
            <person name="van de Vossenberg B.T.L.H."/>
            <person name="Warris S."/>
            <person name="Nguyen H.D.T."/>
            <person name="van Gent-Pelzer M.P.E."/>
            <person name="Joly D.L."/>
            <person name="van de Geest H.C."/>
            <person name="Bonants P.J.M."/>
            <person name="Smith D.S."/>
            <person name="Levesque C.A."/>
            <person name="van der Lee T.A.J."/>
        </authorList>
    </citation>
    <scope>NUCLEOTIDE SEQUENCE [LARGE SCALE GENOMIC DNA]</scope>
    <source>
        <strain evidence="9 10">MB42</strain>
    </source>
</reference>
<dbReference type="SUPFAM" id="SSF57667">
    <property type="entry name" value="beta-beta-alpha zinc fingers"/>
    <property type="match status" value="1"/>
</dbReference>
<dbReference type="InterPro" id="IPR003120">
    <property type="entry name" value="Ste12"/>
</dbReference>
<evidence type="ECO:0000256" key="7">
    <source>
        <dbReference type="SAM" id="MobiDB-lite"/>
    </source>
</evidence>
<evidence type="ECO:0000256" key="3">
    <source>
        <dbReference type="ARBA" id="ARBA00023163"/>
    </source>
</evidence>
<accession>A0A507CTR5</accession>
<dbReference type="PANTHER" id="PTHR47427">
    <property type="entry name" value="PROTEIN STE12"/>
    <property type="match status" value="1"/>
</dbReference>
<dbReference type="PANTHER" id="PTHR47427:SF1">
    <property type="entry name" value="PROTEIN STE12"/>
    <property type="match status" value="1"/>
</dbReference>
<keyword evidence="3" id="KW-0804">Transcription</keyword>
<feature type="domain" description="C2H2-type" evidence="8">
    <location>
        <begin position="259"/>
        <end position="288"/>
    </location>
</feature>
<feature type="compositionally biased region" description="Low complexity" evidence="7">
    <location>
        <begin position="295"/>
        <end position="336"/>
    </location>
</feature>
<dbReference type="Pfam" id="PF02200">
    <property type="entry name" value="STE"/>
    <property type="match status" value="1"/>
</dbReference>
<comment type="caution">
    <text evidence="9">The sequence shown here is derived from an EMBL/GenBank/DDBJ whole genome shotgun (WGS) entry which is preliminary data.</text>
</comment>
<proteinExistence type="inferred from homology"/>
<keyword evidence="6" id="KW-0479">Metal-binding</keyword>
<evidence type="ECO:0000256" key="2">
    <source>
        <dbReference type="ARBA" id="ARBA00023015"/>
    </source>
</evidence>
<keyword evidence="6" id="KW-0863">Zinc-finger</keyword>
<organism evidence="9 10">
    <name type="scientific">Synchytrium endobioticum</name>
    <dbReference type="NCBI Taxonomy" id="286115"/>
    <lineage>
        <taxon>Eukaryota</taxon>
        <taxon>Fungi</taxon>
        <taxon>Fungi incertae sedis</taxon>
        <taxon>Chytridiomycota</taxon>
        <taxon>Chytridiomycota incertae sedis</taxon>
        <taxon>Chytridiomycetes</taxon>
        <taxon>Synchytriales</taxon>
        <taxon>Synchytriaceae</taxon>
        <taxon>Synchytrium</taxon>
    </lineage>
</organism>
<evidence type="ECO:0000256" key="6">
    <source>
        <dbReference type="PROSITE-ProRule" id="PRU00042"/>
    </source>
</evidence>
<comment type="similarity">
    <text evidence="5">Belongs to the STE12 transcription factor family.</text>
</comment>
<dbReference type="InterPro" id="IPR052127">
    <property type="entry name" value="STE12_transcription_factor"/>
</dbReference>
<dbReference type="VEuPathDB" id="FungiDB:SeMB42_g05102"/>
<keyword evidence="10" id="KW-1185">Reference proteome</keyword>
<dbReference type="GO" id="GO:0008270">
    <property type="term" value="F:zinc ion binding"/>
    <property type="evidence" value="ECO:0007669"/>
    <property type="project" value="UniProtKB-KW"/>
</dbReference>
<evidence type="ECO:0000256" key="4">
    <source>
        <dbReference type="ARBA" id="ARBA00023242"/>
    </source>
</evidence>
<dbReference type="InterPro" id="IPR013087">
    <property type="entry name" value="Znf_C2H2_type"/>
</dbReference>
<name>A0A507CTR5_9FUNG</name>
<dbReference type="STRING" id="286115.A0A507CTR5"/>
<keyword evidence="2" id="KW-0805">Transcription regulation</keyword>
<evidence type="ECO:0000259" key="8">
    <source>
        <dbReference type="PROSITE" id="PS50157"/>
    </source>
</evidence>
<evidence type="ECO:0000313" key="9">
    <source>
        <dbReference type="EMBL" id="TPX42495.1"/>
    </source>
</evidence>
<dbReference type="SMART" id="SM00424">
    <property type="entry name" value="STE"/>
    <property type="match status" value="1"/>
</dbReference>
<feature type="region of interest" description="Disordered" evidence="7">
    <location>
        <begin position="199"/>
        <end position="259"/>
    </location>
</feature>
<dbReference type="GO" id="GO:1990526">
    <property type="term" value="C:Ste12p-Dig1p-Dig2p complex"/>
    <property type="evidence" value="ECO:0007669"/>
    <property type="project" value="TreeGrafter"/>
</dbReference>
<dbReference type="SMART" id="SM00355">
    <property type="entry name" value="ZnF_C2H2"/>
    <property type="match status" value="1"/>
</dbReference>
<dbReference type="PROSITE" id="PS50157">
    <property type="entry name" value="ZINC_FINGER_C2H2_2"/>
    <property type="match status" value="1"/>
</dbReference>
<dbReference type="GO" id="GO:1990527">
    <property type="term" value="C:Tec1p-Ste12p-Dig1p complex"/>
    <property type="evidence" value="ECO:0007669"/>
    <property type="project" value="TreeGrafter"/>
</dbReference>
<dbReference type="AlphaFoldDB" id="A0A507CTR5"/>
<dbReference type="Proteomes" id="UP000317494">
    <property type="component" value="Unassembled WGS sequence"/>
</dbReference>
<dbReference type="PROSITE" id="PS00028">
    <property type="entry name" value="ZINC_FINGER_C2H2_1"/>
    <property type="match status" value="1"/>
</dbReference>
<sequence>MNHYLAQAAFEGQAMYGYPETMIHPDEATSVATRLKTFIRTAPDRLRSKPSPCVDKFELDYNGPIAVVSWNQGIFVSGTDVLKIVQKLFSELGRPIDPAHQKKWEEGIFSDLRGLKVSVGCILEQPRSPLLQYLFTHGAIRTQKKQKVFKLEAVNFDKLFIDALRRDLRRIESGQAPTTKSTNESSAEALKRAHELLGISGTPDDFEGHSRYTPRPVSASPSTRTTKNKRKKYEDSDDESEHESGWDAASEGSDEEEELDCIVEGCTKTFTKPQDLRKHVRRHENDTVSIKSEFRTPSSTSSLSSTSSASTSTSTSTSTSASRAPSTSPATPLAPASTSFDTNDMFTFAVPALPAHYSQSVSHHLQAAPHQQEIVSPTNFTAAYPTFNQFDPFYASATNGYLPPTFNPFMLASSSDITLSPEYGFRRPSLDFMNFLRRRSSIHVSPTGAGMAPPLFEEDPWHELIVGGDFIISQGKRTSNDFLLRRRSSMMIAAAGGTQ</sequence>
<keyword evidence="6" id="KW-0862">Zinc</keyword>
<gene>
    <name evidence="9" type="ORF">SeMB42_g05102</name>
</gene>
<evidence type="ECO:0000313" key="10">
    <source>
        <dbReference type="Proteomes" id="UP000317494"/>
    </source>
</evidence>
<evidence type="ECO:0000256" key="5">
    <source>
        <dbReference type="ARBA" id="ARBA00024345"/>
    </source>
</evidence>
<dbReference type="EMBL" id="QEAN01000230">
    <property type="protein sequence ID" value="TPX42495.1"/>
    <property type="molecule type" value="Genomic_DNA"/>
</dbReference>
<dbReference type="GO" id="GO:0003700">
    <property type="term" value="F:DNA-binding transcription factor activity"/>
    <property type="evidence" value="ECO:0007669"/>
    <property type="project" value="InterPro"/>
</dbReference>
<evidence type="ECO:0000256" key="1">
    <source>
        <dbReference type="ARBA" id="ARBA00004123"/>
    </source>
</evidence>
<keyword evidence="4" id="KW-0539">Nucleus</keyword>
<feature type="region of interest" description="Disordered" evidence="7">
    <location>
        <begin position="276"/>
        <end position="336"/>
    </location>
</feature>
<protein>
    <recommendedName>
        <fullName evidence="8">C2H2-type domain-containing protein</fullName>
    </recommendedName>
</protein>